<organism evidence="1 2">
    <name type="scientific">Paramecium octaurelia</name>
    <dbReference type="NCBI Taxonomy" id="43137"/>
    <lineage>
        <taxon>Eukaryota</taxon>
        <taxon>Sar</taxon>
        <taxon>Alveolata</taxon>
        <taxon>Ciliophora</taxon>
        <taxon>Intramacronucleata</taxon>
        <taxon>Oligohymenophorea</taxon>
        <taxon>Peniculida</taxon>
        <taxon>Parameciidae</taxon>
        <taxon>Paramecium</taxon>
    </lineage>
</organism>
<dbReference type="Proteomes" id="UP000683925">
    <property type="component" value="Unassembled WGS sequence"/>
</dbReference>
<gene>
    <name evidence="1" type="ORF">POCTA_138.1.T0520061</name>
</gene>
<accession>A0A8S1UVE0</accession>
<sequence length="41" mass="5040">MEWMLNCRDIDYRGVQNVQQILFQKTFLTQMCFVSTYFIDI</sequence>
<keyword evidence="2" id="KW-1185">Reference proteome</keyword>
<proteinExistence type="predicted"/>
<reference evidence="1" key="1">
    <citation type="submission" date="2021-01" db="EMBL/GenBank/DDBJ databases">
        <authorList>
            <consortium name="Genoscope - CEA"/>
            <person name="William W."/>
        </authorList>
    </citation>
    <scope>NUCLEOTIDE SEQUENCE</scope>
</reference>
<protein>
    <submittedName>
        <fullName evidence="1">Uncharacterized protein</fullName>
    </submittedName>
</protein>
<name>A0A8S1UVE0_PAROT</name>
<dbReference type="EMBL" id="CAJJDP010000052">
    <property type="protein sequence ID" value="CAD8168575.1"/>
    <property type="molecule type" value="Genomic_DNA"/>
</dbReference>
<comment type="caution">
    <text evidence="1">The sequence shown here is derived from an EMBL/GenBank/DDBJ whole genome shotgun (WGS) entry which is preliminary data.</text>
</comment>
<evidence type="ECO:0000313" key="1">
    <source>
        <dbReference type="EMBL" id="CAD8168575.1"/>
    </source>
</evidence>
<evidence type="ECO:0000313" key="2">
    <source>
        <dbReference type="Proteomes" id="UP000683925"/>
    </source>
</evidence>
<dbReference type="AlphaFoldDB" id="A0A8S1UVE0"/>